<reference evidence="12 13" key="1">
    <citation type="submission" date="2020-08" db="EMBL/GenBank/DDBJ databases">
        <title>Genomic Encyclopedia of Type Strains, Phase III (KMG-III): the genomes of soil and plant-associated and newly described type strains.</title>
        <authorList>
            <person name="Whitman W."/>
        </authorList>
    </citation>
    <scope>NUCLEOTIDE SEQUENCE [LARGE SCALE GENOMIC DNA]</scope>
    <source>
        <strain evidence="12 13">CECT 5995</strain>
    </source>
</reference>
<keyword evidence="4 9" id="KW-0812">Transmembrane</keyword>
<evidence type="ECO:0000256" key="6">
    <source>
        <dbReference type="ARBA" id="ARBA00023136"/>
    </source>
</evidence>
<dbReference type="Proteomes" id="UP000525987">
    <property type="component" value="Unassembled WGS sequence"/>
</dbReference>
<dbReference type="GO" id="GO:0052621">
    <property type="term" value="F:diguanylate cyclase activity"/>
    <property type="evidence" value="ECO:0007669"/>
    <property type="project" value="UniProtKB-EC"/>
</dbReference>
<protein>
    <recommendedName>
        <fullName evidence="3">diguanylate cyclase</fullName>
        <ecNumber evidence="3">2.7.7.65</ecNumber>
    </recommendedName>
</protein>
<evidence type="ECO:0000256" key="7">
    <source>
        <dbReference type="ARBA" id="ARBA00034247"/>
    </source>
</evidence>
<feature type="transmembrane region" description="Helical" evidence="9">
    <location>
        <begin position="59"/>
        <end position="77"/>
    </location>
</feature>
<feature type="transmembrane region" description="Helical" evidence="9">
    <location>
        <begin position="34"/>
        <end position="52"/>
    </location>
</feature>
<dbReference type="GO" id="GO:0043709">
    <property type="term" value="P:cell adhesion involved in single-species biofilm formation"/>
    <property type="evidence" value="ECO:0007669"/>
    <property type="project" value="TreeGrafter"/>
</dbReference>
<dbReference type="PANTHER" id="PTHR45138">
    <property type="entry name" value="REGULATORY COMPONENTS OF SENSORY TRANSDUCTION SYSTEM"/>
    <property type="match status" value="1"/>
</dbReference>
<evidence type="ECO:0000256" key="8">
    <source>
        <dbReference type="SAM" id="MobiDB-lite"/>
    </source>
</evidence>
<evidence type="ECO:0000256" key="3">
    <source>
        <dbReference type="ARBA" id="ARBA00012528"/>
    </source>
</evidence>
<dbReference type="SMART" id="SM00267">
    <property type="entry name" value="GGDEF"/>
    <property type="match status" value="1"/>
</dbReference>
<comment type="caution">
    <text evidence="12">The sequence shown here is derived from an EMBL/GenBank/DDBJ whole genome shotgun (WGS) entry which is preliminary data.</text>
</comment>
<comment type="cofactor">
    <cofactor evidence="1">
        <name>Mg(2+)</name>
        <dbReference type="ChEBI" id="CHEBI:18420"/>
    </cofactor>
</comment>
<dbReference type="InterPro" id="IPR006189">
    <property type="entry name" value="CHASE_dom"/>
</dbReference>
<dbReference type="InterPro" id="IPR000160">
    <property type="entry name" value="GGDEF_dom"/>
</dbReference>
<proteinExistence type="predicted"/>
<feature type="domain" description="GGDEF" evidence="11">
    <location>
        <begin position="518"/>
        <end position="651"/>
    </location>
</feature>
<dbReference type="InterPro" id="IPR043128">
    <property type="entry name" value="Rev_trsase/Diguanyl_cyclase"/>
</dbReference>
<name>A0A7W5BXL7_9GAMM</name>
<dbReference type="GO" id="GO:1902201">
    <property type="term" value="P:negative regulation of bacterial-type flagellum-dependent cell motility"/>
    <property type="evidence" value="ECO:0007669"/>
    <property type="project" value="TreeGrafter"/>
</dbReference>
<dbReference type="SMART" id="SM01079">
    <property type="entry name" value="CHASE"/>
    <property type="match status" value="1"/>
</dbReference>
<dbReference type="RefSeq" id="WP_183387413.1">
    <property type="nucleotide sequence ID" value="NZ_JACHXM010000007.1"/>
</dbReference>
<evidence type="ECO:0000256" key="1">
    <source>
        <dbReference type="ARBA" id="ARBA00001946"/>
    </source>
</evidence>
<dbReference type="PROSITE" id="PS50887">
    <property type="entry name" value="GGDEF"/>
    <property type="match status" value="1"/>
</dbReference>
<comment type="subcellular location">
    <subcellularLocation>
        <location evidence="2">Membrane</location>
    </subcellularLocation>
</comment>
<dbReference type="SUPFAM" id="SSF55073">
    <property type="entry name" value="Nucleotide cyclase"/>
    <property type="match status" value="1"/>
</dbReference>
<dbReference type="EC" id="2.7.7.65" evidence="3"/>
<keyword evidence="5 9" id="KW-1133">Transmembrane helix</keyword>
<feature type="transmembrane region" description="Helical" evidence="9">
    <location>
        <begin position="128"/>
        <end position="146"/>
    </location>
</feature>
<feature type="transmembrane region" description="Helical" evidence="9">
    <location>
        <begin position="103"/>
        <end position="121"/>
    </location>
</feature>
<accession>A0A7W5BXL7</accession>
<dbReference type="InterPro" id="IPR042240">
    <property type="entry name" value="CHASE_sf"/>
</dbReference>
<dbReference type="EMBL" id="JACHXM010000007">
    <property type="protein sequence ID" value="MBB3141025.1"/>
    <property type="molecule type" value="Genomic_DNA"/>
</dbReference>
<feature type="region of interest" description="Disordered" evidence="8">
    <location>
        <begin position="639"/>
        <end position="660"/>
    </location>
</feature>
<dbReference type="GO" id="GO:0005886">
    <property type="term" value="C:plasma membrane"/>
    <property type="evidence" value="ECO:0007669"/>
    <property type="project" value="TreeGrafter"/>
</dbReference>
<dbReference type="Gene3D" id="3.30.450.350">
    <property type="entry name" value="CHASE domain"/>
    <property type="match status" value="1"/>
</dbReference>
<dbReference type="PANTHER" id="PTHR45138:SF9">
    <property type="entry name" value="DIGUANYLATE CYCLASE DGCM-RELATED"/>
    <property type="match status" value="1"/>
</dbReference>
<dbReference type="Gene3D" id="3.30.70.270">
    <property type="match status" value="1"/>
</dbReference>
<dbReference type="InterPro" id="IPR050469">
    <property type="entry name" value="Diguanylate_Cyclase"/>
</dbReference>
<evidence type="ECO:0000256" key="9">
    <source>
        <dbReference type="SAM" id="Phobius"/>
    </source>
</evidence>
<evidence type="ECO:0000259" key="10">
    <source>
        <dbReference type="PROSITE" id="PS50839"/>
    </source>
</evidence>
<keyword evidence="13" id="KW-1185">Reference proteome</keyword>
<dbReference type="InterPro" id="IPR029787">
    <property type="entry name" value="Nucleotide_cyclase"/>
</dbReference>
<dbReference type="PROSITE" id="PS50839">
    <property type="entry name" value="CHASE"/>
    <property type="match status" value="1"/>
</dbReference>
<dbReference type="NCBIfam" id="TIGR00254">
    <property type="entry name" value="GGDEF"/>
    <property type="match status" value="1"/>
</dbReference>
<dbReference type="AlphaFoldDB" id="A0A7W5BXL7"/>
<dbReference type="Pfam" id="PF00990">
    <property type="entry name" value="GGDEF"/>
    <property type="match status" value="1"/>
</dbReference>
<feature type="compositionally biased region" description="Basic and acidic residues" evidence="8">
    <location>
        <begin position="641"/>
        <end position="650"/>
    </location>
</feature>
<evidence type="ECO:0000256" key="4">
    <source>
        <dbReference type="ARBA" id="ARBA00022692"/>
    </source>
</evidence>
<evidence type="ECO:0000313" key="12">
    <source>
        <dbReference type="EMBL" id="MBB3141025.1"/>
    </source>
</evidence>
<evidence type="ECO:0000256" key="2">
    <source>
        <dbReference type="ARBA" id="ARBA00004370"/>
    </source>
</evidence>
<dbReference type="GO" id="GO:0007165">
    <property type="term" value="P:signal transduction"/>
    <property type="evidence" value="ECO:0007669"/>
    <property type="project" value="UniProtKB-ARBA"/>
</dbReference>
<comment type="catalytic activity">
    <reaction evidence="7">
        <text>2 GTP = 3',3'-c-di-GMP + 2 diphosphate</text>
        <dbReference type="Rhea" id="RHEA:24898"/>
        <dbReference type="ChEBI" id="CHEBI:33019"/>
        <dbReference type="ChEBI" id="CHEBI:37565"/>
        <dbReference type="ChEBI" id="CHEBI:58805"/>
        <dbReference type="EC" id="2.7.7.65"/>
    </reaction>
</comment>
<organism evidence="12 13">
    <name type="scientific">Halomonas organivorans</name>
    <dbReference type="NCBI Taxonomy" id="257772"/>
    <lineage>
        <taxon>Bacteria</taxon>
        <taxon>Pseudomonadati</taxon>
        <taxon>Pseudomonadota</taxon>
        <taxon>Gammaproteobacteria</taxon>
        <taxon>Oceanospirillales</taxon>
        <taxon>Halomonadaceae</taxon>
        <taxon>Halomonas</taxon>
    </lineage>
</organism>
<sequence>MRHRVIALPLTVVALLVALLGLLAGGSQASGSTASVLLCGLLSASQLAWHGRRLRMSRLLLWPALGWLVLSLLSYLLPEHWVAHASWNRWATHLMPGSYIDDWRPPLLVMLCLTLLGLVLLVRTRANLGAPLLLGVAALSLVGQAIEQVHDHDLLPLTANGPVFVAQACLLLGQSVDILGGWRASRGSIQRALWPSLLLALLTLALWHHQREADELRLRADIEAQGQRLAGRLSSEINAHLAAMRRFTASWSWRDSPPTATQWAHQAELYHHDFRYFLNIAFITPDSRILRVHPGSRINNELLDTRLFDAQPEGREALGRALHDGRVGRTGIISLLQEQPGLIHYLPVIQDDSGRILGAVGVVVGLQAMADTLFRQVGPETTALSLLDGERLLAYQGPAERQGPWRHAAMLDLSGLPLTLVTRPGRDTLLAHRSRLPGITLTAGLSLAYLLYLSLFARHRMLVQHRQVRRSNRELRREVRSRTQLQREIEWLADHDDLTRLPNRRRFMQVLAEHAETRPLSVLLCDVDHFKLINDRHGHLTGDRYLAELGRLGQGVIETAGGVFARFGGEEFVACLPGQDADGAAAVAERLRLALTESGLRHRDGAPLTLSVGVATLETGSLVADDLLQDADEALYRAKSRGRDRVERASPRPGLSTGGV</sequence>
<feature type="transmembrane region" description="Helical" evidence="9">
    <location>
        <begin position="158"/>
        <end position="180"/>
    </location>
</feature>
<feature type="transmembrane region" description="Helical" evidence="9">
    <location>
        <begin position="192"/>
        <end position="209"/>
    </location>
</feature>
<dbReference type="CDD" id="cd01949">
    <property type="entry name" value="GGDEF"/>
    <property type="match status" value="1"/>
</dbReference>
<gene>
    <name evidence="12" type="ORF">FHR96_001899</name>
</gene>
<feature type="domain" description="CHASE" evidence="10">
    <location>
        <begin position="289"/>
        <end position="373"/>
    </location>
</feature>
<dbReference type="FunFam" id="3.30.70.270:FF:000001">
    <property type="entry name" value="Diguanylate cyclase domain protein"/>
    <property type="match status" value="1"/>
</dbReference>
<evidence type="ECO:0000313" key="13">
    <source>
        <dbReference type="Proteomes" id="UP000525987"/>
    </source>
</evidence>
<evidence type="ECO:0000256" key="5">
    <source>
        <dbReference type="ARBA" id="ARBA00022989"/>
    </source>
</evidence>
<evidence type="ECO:0000259" key="11">
    <source>
        <dbReference type="PROSITE" id="PS50887"/>
    </source>
</evidence>
<keyword evidence="6 9" id="KW-0472">Membrane</keyword>
<dbReference type="Pfam" id="PF03924">
    <property type="entry name" value="CHASE"/>
    <property type="match status" value="1"/>
</dbReference>